<comment type="caution">
    <text evidence="2">The sequence shown here is derived from an EMBL/GenBank/DDBJ whole genome shotgun (WGS) entry which is preliminary data.</text>
</comment>
<evidence type="ECO:0000313" key="3">
    <source>
        <dbReference type="Proteomes" id="UP000093000"/>
    </source>
</evidence>
<dbReference type="EMBL" id="LUGH01000458">
    <property type="protein sequence ID" value="OBZ84892.1"/>
    <property type="molecule type" value="Genomic_DNA"/>
</dbReference>
<dbReference type="Proteomes" id="UP000093000">
    <property type="component" value="Unassembled WGS sequence"/>
</dbReference>
<proteinExistence type="predicted"/>
<feature type="region of interest" description="Disordered" evidence="1">
    <location>
        <begin position="155"/>
        <end position="227"/>
    </location>
</feature>
<feature type="compositionally biased region" description="Polar residues" evidence="1">
    <location>
        <begin position="24"/>
        <end position="41"/>
    </location>
</feature>
<protein>
    <submittedName>
        <fullName evidence="2">Uncharacterized protein</fullName>
    </submittedName>
</protein>
<evidence type="ECO:0000256" key="1">
    <source>
        <dbReference type="SAM" id="MobiDB-lite"/>
    </source>
</evidence>
<name>A0A1C7N722_9FUNG</name>
<feature type="compositionally biased region" description="Polar residues" evidence="1">
    <location>
        <begin position="7"/>
        <end position="17"/>
    </location>
</feature>
<evidence type="ECO:0000313" key="2">
    <source>
        <dbReference type="EMBL" id="OBZ84892.1"/>
    </source>
</evidence>
<reference evidence="2 3" key="1">
    <citation type="submission" date="2016-03" db="EMBL/GenBank/DDBJ databases">
        <title>Choanephora cucurbitarum.</title>
        <authorList>
            <person name="Min B."/>
            <person name="Park H."/>
            <person name="Park J.-H."/>
            <person name="Shin H.-D."/>
            <person name="Choi I.-G."/>
        </authorList>
    </citation>
    <scope>NUCLEOTIDE SEQUENCE [LARGE SCALE GENOMIC DNA]</scope>
    <source>
        <strain evidence="2 3">KUS-F28377</strain>
    </source>
</reference>
<feature type="compositionally biased region" description="Basic and acidic residues" evidence="1">
    <location>
        <begin position="205"/>
        <end position="226"/>
    </location>
</feature>
<feature type="compositionally biased region" description="Low complexity" evidence="1">
    <location>
        <begin position="159"/>
        <end position="189"/>
    </location>
</feature>
<accession>A0A1C7N722</accession>
<keyword evidence="3" id="KW-1185">Reference proteome</keyword>
<sequence>MRRVTRSTRNQNESETQSPERTHSSTSELTQHTDSSLSWTSHEPIRYNLRSRSIPKVDMTLPLPESKFLSTQPIVGAYSRLDPNNTNPTRRLCPGERKQLDNRQTYHSKPTMSKSWMTHHQLLTAQHQWEVGFSRKCTNFDGTFTDALDRVPFSIEDPSGSSNSGQTTNTAFRRSVSPESLSSRLGSSYGREEQELKITQSDTTTKVKVETTEGTKLETQTEERSKRSLRFRQRSNMMFIHGLSDHENEFSVFEETNQN</sequence>
<dbReference type="OrthoDB" id="10529381at2759"/>
<organism evidence="2 3">
    <name type="scientific">Choanephora cucurbitarum</name>
    <dbReference type="NCBI Taxonomy" id="101091"/>
    <lineage>
        <taxon>Eukaryota</taxon>
        <taxon>Fungi</taxon>
        <taxon>Fungi incertae sedis</taxon>
        <taxon>Mucoromycota</taxon>
        <taxon>Mucoromycotina</taxon>
        <taxon>Mucoromycetes</taxon>
        <taxon>Mucorales</taxon>
        <taxon>Mucorineae</taxon>
        <taxon>Choanephoraceae</taxon>
        <taxon>Choanephoroideae</taxon>
        <taxon>Choanephora</taxon>
    </lineage>
</organism>
<dbReference type="InParanoid" id="A0A1C7N722"/>
<feature type="region of interest" description="Disordered" evidence="1">
    <location>
        <begin position="1"/>
        <end position="41"/>
    </location>
</feature>
<gene>
    <name evidence="2" type="ORF">A0J61_07058</name>
</gene>
<dbReference type="AlphaFoldDB" id="A0A1C7N722"/>